<protein>
    <submittedName>
        <fullName evidence="2">Uncharacterized protein</fullName>
    </submittedName>
</protein>
<reference evidence="2" key="1">
    <citation type="submission" date="2019-08" db="EMBL/GenBank/DDBJ databases">
        <authorList>
            <person name="Kucharzyk K."/>
            <person name="Murdoch R.W."/>
            <person name="Higgins S."/>
            <person name="Loffler F."/>
        </authorList>
    </citation>
    <scope>NUCLEOTIDE SEQUENCE</scope>
</reference>
<name>A0A645D8E9_9ZZZZ</name>
<comment type="caution">
    <text evidence="2">The sequence shown here is derived from an EMBL/GenBank/DDBJ whole genome shotgun (WGS) entry which is preliminary data.</text>
</comment>
<feature type="transmembrane region" description="Helical" evidence="1">
    <location>
        <begin position="21"/>
        <end position="41"/>
    </location>
</feature>
<dbReference type="EMBL" id="VSSQ01033777">
    <property type="protein sequence ID" value="MPM85485.1"/>
    <property type="molecule type" value="Genomic_DNA"/>
</dbReference>
<dbReference type="AlphaFoldDB" id="A0A645D8E9"/>
<gene>
    <name evidence="2" type="ORF">SDC9_132566</name>
</gene>
<organism evidence="2">
    <name type="scientific">bioreactor metagenome</name>
    <dbReference type="NCBI Taxonomy" id="1076179"/>
    <lineage>
        <taxon>unclassified sequences</taxon>
        <taxon>metagenomes</taxon>
        <taxon>ecological metagenomes</taxon>
    </lineage>
</organism>
<accession>A0A645D8E9</accession>
<sequence>MRSFIFFDSVVHNHMVINASIAMPTTNAMLMIIPVFVYMPIPRIMSPV</sequence>
<proteinExistence type="predicted"/>
<keyword evidence="1" id="KW-0812">Transmembrane</keyword>
<keyword evidence="1" id="KW-0472">Membrane</keyword>
<evidence type="ECO:0000313" key="2">
    <source>
        <dbReference type="EMBL" id="MPM85485.1"/>
    </source>
</evidence>
<evidence type="ECO:0000256" key="1">
    <source>
        <dbReference type="SAM" id="Phobius"/>
    </source>
</evidence>
<keyword evidence="1" id="KW-1133">Transmembrane helix</keyword>